<dbReference type="PANTHER" id="PTHR21385">
    <property type="entry name" value="ZINC FINGER PROTEIN-RELATED"/>
    <property type="match status" value="1"/>
</dbReference>
<dbReference type="Proteomes" id="UP000823749">
    <property type="component" value="Chromosome 4"/>
</dbReference>
<dbReference type="PANTHER" id="PTHR21385:SF0">
    <property type="entry name" value="RE51073P"/>
    <property type="match status" value="1"/>
</dbReference>
<dbReference type="EMBL" id="JACTNZ010000004">
    <property type="protein sequence ID" value="KAG5551557.1"/>
    <property type="molecule type" value="Genomic_DNA"/>
</dbReference>
<keyword evidence="2" id="KW-0472">Membrane</keyword>
<comment type="caution">
    <text evidence="4">The sequence shown here is derived from an EMBL/GenBank/DDBJ whole genome shotgun (WGS) entry which is preliminary data.</text>
</comment>
<feature type="domain" description="C2H2-type" evidence="3">
    <location>
        <begin position="482"/>
        <end position="503"/>
    </location>
</feature>
<dbReference type="InterPro" id="IPR013087">
    <property type="entry name" value="Znf_C2H2_type"/>
</dbReference>
<keyword evidence="5" id="KW-1185">Reference proteome</keyword>
<reference evidence="4" key="1">
    <citation type="submission" date="2020-08" db="EMBL/GenBank/DDBJ databases">
        <title>Plant Genome Project.</title>
        <authorList>
            <person name="Zhang R.-G."/>
        </authorList>
    </citation>
    <scope>NUCLEOTIDE SEQUENCE</scope>
    <source>
        <strain evidence="4">WSP0</strain>
        <tissue evidence="4">Leaf</tissue>
    </source>
</reference>
<keyword evidence="2" id="KW-0812">Transmembrane</keyword>
<name>A0AAV6KGA8_9ERIC</name>
<accession>A0AAV6KGA8</accession>
<dbReference type="AlphaFoldDB" id="A0AAV6KGA8"/>
<keyword evidence="2" id="KW-1133">Transmembrane helix</keyword>
<protein>
    <recommendedName>
        <fullName evidence="3">C2H2-type domain-containing protein</fullName>
    </recommendedName>
</protein>
<dbReference type="Gene3D" id="3.40.50.1110">
    <property type="entry name" value="SGNH hydrolase"/>
    <property type="match status" value="1"/>
</dbReference>
<dbReference type="Pfam" id="PF00657">
    <property type="entry name" value="Lipase_GDSL"/>
    <property type="match status" value="1"/>
</dbReference>
<gene>
    <name evidence="4" type="ORF">RHGRI_009832</name>
</gene>
<evidence type="ECO:0000259" key="3">
    <source>
        <dbReference type="PROSITE" id="PS00028"/>
    </source>
</evidence>
<evidence type="ECO:0000313" key="5">
    <source>
        <dbReference type="Proteomes" id="UP000823749"/>
    </source>
</evidence>
<evidence type="ECO:0000313" key="4">
    <source>
        <dbReference type="EMBL" id="KAG5551557.1"/>
    </source>
</evidence>
<comment type="similarity">
    <text evidence="1">Belongs to the 'GDSL' lipolytic enzyme family.</text>
</comment>
<feature type="transmembrane region" description="Helical" evidence="2">
    <location>
        <begin position="601"/>
        <end position="624"/>
    </location>
</feature>
<dbReference type="InterPro" id="IPR001087">
    <property type="entry name" value="GDSL"/>
</dbReference>
<evidence type="ECO:0000256" key="1">
    <source>
        <dbReference type="ARBA" id="ARBA00008668"/>
    </source>
</evidence>
<dbReference type="GO" id="GO:0016788">
    <property type="term" value="F:hydrolase activity, acting on ester bonds"/>
    <property type="evidence" value="ECO:0007669"/>
    <property type="project" value="InterPro"/>
</dbReference>
<sequence>MCLSRGFLEDLPNGNANDTEVNNHLTVSSRAYPFRGIGLSFDPFNDYGFMLKKIPSCFASSLKAVCISDFDKKPLEMDLLSKQKSNTKGFNYASGTAGILPNNSRNIGENLPLGKQVKLFKETVEQYLPSLGAYNNRAKLSNALSKSIFVVCMGSNDYINYLEPGSNTSKLYNAEQFGEFLVNELGNHLQELYNLGARKFVVFEIAPLGCLPDVIDKTKPLTICDEQINGLVSIFNTNLGVKLNELKSILSGSTFVTAKSYQFIHDIIHAPLHHVIQGNHVVLRKSMGVEIANQEQCLAKDGLYHLILFLASRESNTVRVLGNYAGILAFSVILAKSNQEERERDGHDESDAVVHVPLYSAFWTGDNYTGKSVLNLLFFVVLRFELIDYQIANSFMWVTCNGDTEGYTAKRTQKQEEQHTREVHCSRERSRAAWKIIEEYLMPFVEREKYEISRNCRLHPENDIFRDQEQHKIPVDINEWRCGYCNKIFEAEKFLDQHFDSRHYDLLNVSHSKCLADLCGALHCDLVVDSNSKLSKTKCNTAAAARNHHLCESLASSCFPVNHSPSANRLHELFLRQFCDAHTCSGGRKPFSRGGRKHTSILYLAISILTLMLLPIFYVIVYLYQRENRKGTQVLKRVSQLGQKAKPS</sequence>
<organism evidence="4 5">
    <name type="scientific">Rhododendron griersonianum</name>
    <dbReference type="NCBI Taxonomy" id="479676"/>
    <lineage>
        <taxon>Eukaryota</taxon>
        <taxon>Viridiplantae</taxon>
        <taxon>Streptophyta</taxon>
        <taxon>Embryophyta</taxon>
        <taxon>Tracheophyta</taxon>
        <taxon>Spermatophyta</taxon>
        <taxon>Magnoliopsida</taxon>
        <taxon>eudicotyledons</taxon>
        <taxon>Gunneridae</taxon>
        <taxon>Pentapetalae</taxon>
        <taxon>asterids</taxon>
        <taxon>Ericales</taxon>
        <taxon>Ericaceae</taxon>
        <taxon>Ericoideae</taxon>
        <taxon>Rhodoreae</taxon>
        <taxon>Rhododendron</taxon>
    </lineage>
</organism>
<evidence type="ECO:0000256" key="2">
    <source>
        <dbReference type="SAM" id="Phobius"/>
    </source>
</evidence>
<dbReference type="PROSITE" id="PS00028">
    <property type="entry name" value="ZINC_FINGER_C2H2_1"/>
    <property type="match status" value="1"/>
</dbReference>
<dbReference type="InterPro" id="IPR036514">
    <property type="entry name" value="SGNH_hydro_sf"/>
</dbReference>
<proteinExistence type="inferred from homology"/>